<name>A0A1F2UHW8_9ACTN</name>
<dbReference type="EMBL" id="MELI01000090">
    <property type="protein sequence ID" value="OFW32641.1"/>
    <property type="molecule type" value="Genomic_DNA"/>
</dbReference>
<evidence type="ECO:0000313" key="1">
    <source>
        <dbReference type="EMBL" id="OFW32641.1"/>
    </source>
</evidence>
<dbReference type="Proteomes" id="UP000178086">
    <property type="component" value="Unassembled WGS sequence"/>
</dbReference>
<dbReference type="AlphaFoldDB" id="A0A1F2UHW8"/>
<reference evidence="1 2" key="1">
    <citation type="journal article" date="2016" name="Nat. Commun.">
        <title>Thousands of microbial genomes shed light on interconnected biogeochemical processes in an aquifer system.</title>
        <authorList>
            <person name="Anantharaman K."/>
            <person name="Brown C.T."/>
            <person name="Hug L.A."/>
            <person name="Sharon I."/>
            <person name="Castelle C.J."/>
            <person name="Probst A.J."/>
            <person name="Thomas B.C."/>
            <person name="Singh A."/>
            <person name="Wilkins M.J."/>
            <person name="Karaoz U."/>
            <person name="Brodie E.L."/>
            <person name="Williams K.H."/>
            <person name="Hubbard S.S."/>
            <person name="Banfield J.F."/>
        </authorList>
    </citation>
    <scope>NUCLEOTIDE SEQUENCE [LARGE SCALE GENOMIC DNA]</scope>
</reference>
<proteinExistence type="predicted"/>
<gene>
    <name evidence="1" type="ORF">A2074_01260</name>
</gene>
<evidence type="ECO:0000313" key="2">
    <source>
        <dbReference type="Proteomes" id="UP000178086"/>
    </source>
</evidence>
<protein>
    <submittedName>
        <fullName evidence="1">Uncharacterized protein</fullName>
    </submittedName>
</protein>
<accession>A0A1F2UHW8</accession>
<sequence length="65" mass="7286">MAENAVFEDAGALVKRAHEIEDMMHSYVTACTGPEIDALREELIEVTSKLDEVKSKMGDKIDLKY</sequence>
<organism evidence="1 2">
    <name type="scientific">Candidatus Aquicultor primus</name>
    <dbReference type="NCBI Taxonomy" id="1797195"/>
    <lineage>
        <taxon>Bacteria</taxon>
        <taxon>Bacillati</taxon>
        <taxon>Actinomycetota</taxon>
        <taxon>Candidatus Aquicultoria</taxon>
        <taxon>Candidatus Aquicultorales</taxon>
        <taxon>Candidatus Aquicultoraceae</taxon>
        <taxon>Candidatus Aquicultor</taxon>
    </lineage>
</organism>
<comment type="caution">
    <text evidence="1">The sequence shown here is derived from an EMBL/GenBank/DDBJ whole genome shotgun (WGS) entry which is preliminary data.</text>
</comment>